<feature type="region of interest" description="Disordered" evidence="4">
    <location>
        <begin position="223"/>
        <end position="250"/>
    </location>
</feature>
<name>A0A8J5MDK7_9STRA</name>
<keyword evidence="6" id="KW-1185">Reference proteome</keyword>
<feature type="compositionally biased region" description="Basic and acidic residues" evidence="4">
    <location>
        <begin position="348"/>
        <end position="358"/>
    </location>
</feature>
<keyword evidence="2" id="KW-0547">Nucleotide-binding</keyword>
<dbReference type="Proteomes" id="UP000709295">
    <property type="component" value="Unassembled WGS sequence"/>
</dbReference>
<proteinExistence type="inferred from homology"/>
<reference evidence="5" key="1">
    <citation type="submission" date="2021-01" db="EMBL/GenBank/DDBJ databases">
        <title>Phytophthora aleatoria, a newly-described species from Pinus radiata is distinct from Phytophthora cactorum isolates based on comparative genomics.</title>
        <authorList>
            <person name="Mcdougal R."/>
            <person name="Panda P."/>
            <person name="Williams N."/>
            <person name="Studholme D.J."/>
        </authorList>
    </citation>
    <scope>NUCLEOTIDE SEQUENCE</scope>
    <source>
        <strain evidence="5">NZFS 4037</strain>
    </source>
</reference>
<dbReference type="GO" id="GO:0140662">
    <property type="term" value="F:ATP-dependent protein folding chaperone"/>
    <property type="evidence" value="ECO:0007669"/>
    <property type="project" value="InterPro"/>
</dbReference>
<evidence type="ECO:0000313" key="6">
    <source>
        <dbReference type="Proteomes" id="UP000709295"/>
    </source>
</evidence>
<organism evidence="5 6">
    <name type="scientific">Phytophthora aleatoria</name>
    <dbReference type="NCBI Taxonomy" id="2496075"/>
    <lineage>
        <taxon>Eukaryota</taxon>
        <taxon>Sar</taxon>
        <taxon>Stramenopiles</taxon>
        <taxon>Oomycota</taxon>
        <taxon>Peronosporomycetes</taxon>
        <taxon>Peronosporales</taxon>
        <taxon>Peronosporaceae</taxon>
        <taxon>Phytophthora</taxon>
    </lineage>
</organism>
<dbReference type="FunFam" id="3.90.640.10:FF:000003">
    <property type="entry name" value="Molecular chaperone DnaK"/>
    <property type="match status" value="1"/>
</dbReference>
<keyword evidence="3" id="KW-0067">ATP-binding</keyword>
<feature type="compositionally biased region" description="Acidic residues" evidence="4">
    <location>
        <begin position="67"/>
        <end position="91"/>
    </location>
</feature>
<gene>
    <name evidence="5" type="ORF">JG688_00000976</name>
</gene>
<accession>A0A8J5MDK7</accession>
<dbReference type="InterPro" id="IPR029488">
    <property type="entry name" value="Hmw/CFAP97"/>
</dbReference>
<dbReference type="GO" id="GO:0005524">
    <property type="term" value="F:ATP binding"/>
    <property type="evidence" value="ECO:0007669"/>
    <property type="project" value="UniProtKB-KW"/>
</dbReference>
<dbReference type="Pfam" id="PF13879">
    <property type="entry name" value="Hmw_CFAP97"/>
    <property type="match status" value="1"/>
</dbReference>
<feature type="region of interest" description="Disordered" evidence="4">
    <location>
        <begin position="430"/>
        <end position="460"/>
    </location>
</feature>
<dbReference type="AlphaFoldDB" id="A0A8J5MDK7"/>
<feature type="region of interest" description="Disordered" evidence="4">
    <location>
        <begin position="348"/>
        <end position="368"/>
    </location>
</feature>
<protein>
    <submittedName>
        <fullName evidence="5">Uncharacterized protein</fullName>
    </submittedName>
</protein>
<dbReference type="PANTHER" id="PTHR45639">
    <property type="entry name" value="HSC70CB, ISOFORM G-RELATED"/>
    <property type="match status" value="1"/>
</dbReference>
<dbReference type="GO" id="GO:0034663">
    <property type="term" value="C:endoplasmic reticulum chaperone complex"/>
    <property type="evidence" value="ECO:0007669"/>
    <property type="project" value="TreeGrafter"/>
</dbReference>
<sequence>MVNSEVVELTPTSNPYLDFYRKFAREHPGELTAVFDPELSDEARSEMHAALDVSVAMKYSWAIPDEREADEEPDDEEEEIEEESDDEEEVEVEQVYWTEVLKGTPKQDLRKHADRALFLCYPDDFEDSHESMAMASLCNYAGDTVIHVGELFGQTVCLPGAWGRTSSEEFQTHLATVYHKVLQVPLPSWHSSIDTLTVWKRTKSSITDGAMYAFIPENERIDLSKKRRRGKNKATGKQAEDDEHSPRASPCRASFMTKQRHSLTYSAEYEFGDDNILTAAYFEDTRLRNLQRIKHAHSVISTEAGGRTVNNAKRIQQEQDRETEISQHNQILLERLDRIHKKVPKQFDVSHHTQERLSIKGPSNYPQWQREQERIAEENKKMKRRIDQTKSLFNTKQLAADAAKYLYLSEKLSKADRRMHLKQRCKQLNLQPDAKRGNSDRPKLKTSMGHPTGASSLRHFHSTQPKPWLLPVALACAGLFVGTRYILRAQERVRRRRAGLPGEETDEGASTLSKIQQVLGVDVGSSNLRVAAASLMDSAHEARVIESADGLRATPAAVAVDNGSVSVGAIAKSLQGRKPGYTATATRLLLGPATREREELIKKLPYTVHQRGETLELELDGKSYSPEWATEIMLDHLHTSAAASLGEDPIENFPAVLAVPAGTDEHERAAYEKVANSAGFTVFAAIDEPVAALHAAERCAVEELRSTEALSAKGPIAVFDIGGYVSTVSLLQKERRSGGFSLLHTLSTHAVSGHQVNELLFRLVVEKFKQEYGIDLSVDYMASYRILEAVESAKIELSSRVSTDINLPFITADQKGAMHLVHKVTSFDLARIQEGPATEAIALCNQALNETGVSKEDLSALVLVGGGAKSEFMREQLETFFKRSAFSTKSFRPEEAVVLGAAEYGRKLVQEY</sequence>
<evidence type="ECO:0000256" key="4">
    <source>
        <dbReference type="SAM" id="MobiDB-lite"/>
    </source>
</evidence>
<evidence type="ECO:0000256" key="3">
    <source>
        <dbReference type="ARBA" id="ARBA00022840"/>
    </source>
</evidence>
<evidence type="ECO:0000256" key="2">
    <source>
        <dbReference type="ARBA" id="ARBA00022741"/>
    </source>
</evidence>
<evidence type="ECO:0000256" key="1">
    <source>
        <dbReference type="ARBA" id="ARBA00008315"/>
    </source>
</evidence>
<comment type="similarity">
    <text evidence="1">Belongs to the CFAP97 family.</text>
</comment>
<dbReference type="GO" id="GO:0030968">
    <property type="term" value="P:endoplasmic reticulum unfolded protein response"/>
    <property type="evidence" value="ECO:0007669"/>
    <property type="project" value="TreeGrafter"/>
</dbReference>
<dbReference type="InterPro" id="IPR013126">
    <property type="entry name" value="Hsp_70_fam"/>
</dbReference>
<comment type="caution">
    <text evidence="5">The sequence shown here is derived from an EMBL/GenBank/DDBJ whole genome shotgun (WGS) entry which is preliminary data.</text>
</comment>
<dbReference type="EMBL" id="JAENGY010000021">
    <property type="protein sequence ID" value="KAG6976818.1"/>
    <property type="molecule type" value="Genomic_DNA"/>
</dbReference>
<dbReference type="Pfam" id="PF00012">
    <property type="entry name" value="HSP70"/>
    <property type="match status" value="1"/>
</dbReference>
<dbReference type="PANTHER" id="PTHR45639:SF34">
    <property type="entry name" value="CHAPERONE PROTEIN DNAK"/>
    <property type="match status" value="1"/>
</dbReference>
<evidence type="ECO:0000313" key="5">
    <source>
        <dbReference type="EMBL" id="KAG6976818.1"/>
    </source>
</evidence>
<feature type="compositionally biased region" description="Basic and acidic residues" evidence="4">
    <location>
        <begin position="433"/>
        <end position="443"/>
    </location>
</feature>
<feature type="region of interest" description="Disordered" evidence="4">
    <location>
        <begin position="65"/>
        <end position="91"/>
    </location>
</feature>
<feature type="compositionally biased region" description="Basic residues" evidence="4">
    <location>
        <begin position="225"/>
        <end position="234"/>
    </location>
</feature>